<proteinExistence type="predicted"/>
<dbReference type="HOGENOM" id="CLU_1852089_0_0_6"/>
<sequence>MTLALMLISTSAGAADMHCTALHVIENTAGKVYATYKINIKDNKGVFNIDARFEGDDDKKMISRQIFLTAERISDTGYVFTAKKIKTNPSESINEVSSLINFYPDFFWQQDKSTAFSIKRHQNSHIMSWSAEPMFFCF</sequence>
<reference evidence="1 2" key="1">
    <citation type="journal article" date="2010" name="BMC Genomics">
        <title>Genome comparison of the epiphytic bacteria Erwinia billingiae and E. tasmaniensis with the pear pathogen E. pyrifoliae.</title>
        <authorList>
            <person name="Kube M."/>
            <person name="Migdoll A.M."/>
            <person name="Gehring I."/>
            <person name="Heitmann K."/>
            <person name="Mayer Y."/>
            <person name="Kuhl H."/>
            <person name="Knaust F."/>
            <person name="Geider K."/>
            <person name="Reinhardt R."/>
        </authorList>
    </citation>
    <scope>NUCLEOTIDE SEQUENCE [LARGE SCALE GENOMIC DNA]</scope>
    <source>
        <strain evidence="1 2">Eb661</strain>
    </source>
</reference>
<evidence type="ECO:0000313" key="1">
    <source>
        <dbReference type="EMBL" id="CAX59703.1"/>
    </source>
</evidence>
<organism evidence="2">
    <name type="scientific">Erwinia billingiae (strain Eb661)</name>
    <dbReference type="NCBI Taxonomy" id="634500"/>
    <lineage>
        <taxon>Bacteria</taxon>
        <taxon>Pseudomonadati</taxon>
        <taxon>Pseudomonadota</taxon>
        <taxon>Gammaproteobacteria</taxon>
        <taxon>Enterobacterales</taxon>
        <taxon>Erwiniaceae</taxon>
        <taxon>Erwinia</taxon>
    </lineage>
</organism>
<dbReference type="EMBL" id="FP236843">
    <property type="protein sequence ID" value="CAX59703.1"/>
    <property type="molecule type" value="Genomic_DNA"/>
</dbReference>
<accession>D8MS96</accession>
<dbReference type="RefSeq" id="WP_013202191.1">
    <property type="nucleotide sequence ID" value="NC_014306.1"/>
</dbReference>
<dbReference type="Proteomes" id="UP000008793">
    <property type="component" value="Chromosome"/>
</dbReference>
<gene>
    <name evidence="1" type="ordered locus">EbC_21720</name>
</gene>
<evidence type="ECO:0000313" key="2">
    <source>
        <dbReference type="Proteomes" id="UP000008793"/>
    </source>
</evidence>
<dbReference type="AlphaFoldDB" id="D8MS96"/>
<name>D8MS96_ERWBE</name>
<dbReference type="KEGG" id="ebi:EbC_21720"/>
<keyword evidence="2" id="KW-1185">Reference proteome</keyword>
<dbReference type="GeneID" id="90512187"/>
<protein>
    <submittedName>
        <fullName evidence="1">Uncharacterized protein</fullName>
    </submittedName>
</protein>